<feature type="domain" description="HotDog ACOT-type" evidence="4">
    <location>
        <begin position="5"/>
        <end position="117"/>
    </location>
</feature>
<proteinExistence type="inferred from homology"/>
<gene>
    <name evidence="5" type="ORF">BGO89_09825</name>
</gene>
<evidence type="ECO:0000313" key="5">
    <source>
        <dbReference type="EMBL" id="OJX56817.1"/>
    </source>
</evidence>
<dbReference type="GO" id="GO:0006637">
    <property type="term" value="P:acyl-CoA metabolic process"/>
    <property type="evidence" value="ECO:0007669"/>
    <property type="project" value="TreeGrafter"/>
</dbReference>
<dbReference type="GO" id="GO:0005737">
    <property type="term" value="C:cytoplasm"/>
    <property type="evidence" value="ECO:0007669"/>
    <property type="project" value="TreeGrafter"/>
</dbReference>
<evidence type="ECO:0000313" key="6">
    <source>
        <dbReference type="Proteomes" id="UP000184233"/>
    </source>
</evidence>
<evidence type="ECO:0000256" key="2">
    <source>
        <dbReference type="ARBA" id="ARBA00022801"/>
    </source>
</evidence>
<evidence type="ECO:0000256" key="1">
    <source>
        <dbReference type="ARBA" id="ARBA00010458"/>
    </source>
</evidence>
<keyword evidence="2 3" id="KW-0378">Hydrolase</keyword>
<evidence type="ECO:0000256" key="3">
    <source>
        <dbReference type="PROSITE-ProRule" id="PRU01106"/>
    </source>
</evidence>
<organism evidence="5 6">
    <name type="scientific">Candidatus Kapaibacterium thiocyanatum</name>
    <dbReference type="NCBI Taxonomy" id="1895771"/>
    <lineage>
        <taxon>Bacteria</taxon>
        <taxon>Pseudomonadati</taxon>
        <taxon>Candidatus Kapaibacteriota</taxon>
        <taxon>Candidatus Kapaibacteriia</taxon>
        <taxon>Candidatus Kapaibacteriales</taxon>
        <taxon>Candidatus Kapaibacteriaceae</taxon>
        <taxon>Candidatus Kapaibacterium</taxon>
    </lineage>
</organism>
<dbReference type="InterPro" id="IPR040170">
    <property type="entry name" value="Cytosol_ACT"/>
</dbReference>
<dbReference type="InterPro" id="IPR033120">
    <property type="entry name" value="HOTDOG_ACOT"/>
</dbReference>
<dbReference type="STRING" id="1895771.BGO89_09825"/>
<dbReference type="EMBL" id="MKVH01000024">
    <property type="protein sequence ID" value="OJX56817.1"/>
    <property type="molecule type" value="Genomic_DNA"/>
</dbReference>
<dbReference type="AlphaFoldDB" id="A0A1M3KWR1"/>
<dbReference type="PROSITE" id="PS51770">
    <property type="entry name" value="HOTDOG_ACOT"/>
    <property type="match status" value="1"/>
</dbReference>
<sequence>MKTPAESEVFMTHLVLPNDTNQLGNLLGGKLMHWIDIAAALAAMRHSGRVCVTASVDEISFNEPIKLGHMVLIKAVLTRAFRTSMEVYVEVEREDPLNGTRTRTSSAFLTFVAIDQYGKPLPAPPIEPQSTEEISRFEEAAIRRESRLRYRETILARRG</sequence>
<dbReference type="Pfam" id="PF03061">
    <property type="entry name" value="4HBT"/>
    <property type="match status" value="1"/>
</dbReference>
<name>A0A1M3KWR1_9BACT</name>
<comment type="caution">
    <text evidence="5">The sequence shown here is derived from an EMBL/GenBank/DDBJ whole genome shotgun (WGS) entry which is preliminary data.</text>
</comment>
<reference evidence="5 6" key="1">
    <citation type="submission" date="2016-09" db="EMBL/GenBank/DDBJ databases">
        <title>Genome-resolved meta-omics ties microbial dynamics to process performance in biotechnology for thiocyanate degradation.</title>
        <authorList>
            <person name="Kantor R.S."/>
            <person name="Huddy R.J."/>
            <person name="Iyer R."/>
            <person name="Thomas B.C."/>
            <person name="Brown C.T."/>
            <person name="Anantharaman K."/>
            <person name="Tringe S."/>
            <person name="Hettich R.L."/>
            <person name="Harrison S.T."/>
            <person name="Banfield J.F."/>
        </authorList>
    </citation>
    <scope>NUCLEOTIDE SEQUENCE [LARGE SCALE GENOMIC DNA]</scope>
    <source>
        <strain evidence="5">59-99</strain>
    </source>
</reference>
<dbReference type="InterPro" id="IPR006683">
    <property type="entry name" value="Thioestr_dom"/>
</dbReference>
<comment type="similarity">
    <text evidence="1">Belongs to the acyl coenzyme A hydrolase family.</text>
</comment>
<dbReference type="Gene3D" id="3.10.129.10">
    <property type="entry name" value="Hotdog Thioesterase"/>
    <property type="match status" value="1"/>
</dbReference>
<dbReference type="PANTHER" id="PTHR11049">
    <property type="entry name" value="ACYL COENZYME A THIOESTER HYDROLASE"/>
    <property type="match status" value="1"/>
</dbReference>
<protein>
    <submittedName>
        <fullName evidence="5">Acyl-CoA thioesterase</fullName>
    </submittedName>
</protein>
<accession>A0A1M3KWR1</accession>
<dbReference type="CDD" id="cd03442">
    <property type="entry name" value="BFIT_BACH"/>
    <property type="match status" value="1"/>
</dbReference>
<dbReference type="GO" id="GO:0052816">
    <property type="term" value="F:long-chain fatty acyl-CoA hydrolase activity"/>
    <property type="evidence" value="ECO:0007669"/>
    <property type="project" value="TreeGrafter"/>
</dbReference>
<dbReference type="SUPFAM" id="SSF54637">
    <property type="entry name" value="Thioesterase/thiol ester dehydrase-isomerase"/>
    <property type="match status" value="1"/>
</dbReference>
<evidence type="ECO:0000259" key="4">
    <source>
        <dbReference type="PROSITE" id="PS51770"/>
    </source>
</evidence>
<dbReference type="Proteomes" id="UP000184233">
    <property type="component" value="Unassembled WGS sequence"/>
</dbReference>
<dbReference type="InterPro" id="IPR029069">
    <property type="entry name" value="HotDog_dom_sf"/>
</dbReference>